<evidence type="ECO:0000313" key="3">
    <source>
        <dbReference type="Proteomes" id="UP001447516"/>
    </source>
</evidence>
<dbReference type="Proteomes" id="UP001447516">
    <property type="component" value="Unassembled WGS sequence"/>
</dbReference>
<name>A0ABV0AIM7_9ACTN</name>
<dbReference type="EMBL" id="JBDJAW010000005">
    <property type="protein sequence ID" value="MEN3535183.1"/>
    <property type="molecule type" value="Genomic_DNA"/>
</dbReference>
<feature type="transmembrane region" description="Helical" evidence="1">
    <location>
        <begin position="79"/>
        <end position="98"/>
    </location>
</feature>
<keyword evidence="1" id="KW-0812">Transmembrane</keyword>
<evidence type="ECO:0000256" key="1">
    <source>
        <dbReference type="SAM" id="Phobius"/>
    </source>
</evidence>
<gene>
    <name evidence="2" type="ORF">AAH991_08755</name>
</gene>
<dbReference type="RefSeq" id="WP_346225245.1">
    <property type="nucleotide sequence ID" value="NZ_JBDJAW010000005.1"/>
</dbReference>
<feature type="transmembrane region" description="Helical" evidence="1">
    <location>
        <begin position="7"/>
        <end position="31"/>
    </location>
</feature>
<protein>
    <submittedName>
        <fullName evidence="2">Uncharacterized protein</fullName>
    </submittedName>
</protein>
<keyword evidence="3" id="KW-1185">Reference proteome</keyword>
<keyword evidence="1" id="KW-1133">Transmembrane helix</keyword>
<sequence>MKVPVRQLLWGLIGVVTALATYVVVAFFLFIATLSLYTIPILVVYTPPAFLAIGVLGAALSMKALTRAHSPRPKNVSRLSFWCGWAICPAGYLVLLIFGS</sequence>
<accession>A0ABV0AIM7</accession>
<evidence type="ECO:0000313" key="2">
    <source>
        <dbReference type="EMBL" id="MEN3535183.1"/>
    </source>
</evidence>
<keyword evidence="1" id="KW-0472">Membrane</keyword>
<reference evidence="2 3" key="1">
    <citation type="submission" date="2024-05" db="EMBL/GenBank/DDBJ databases">
        <title>Microbispora sp.ZYX-F-249.</title>
        <authorList>
            <person name="Xie H."/>
        </authorList>
    </citation>
    <scope>NUCLEOTIDE SEQUENCE [LARGE SCALE GENOMIC DNA]</scope>
    <source>
        <strain evidence="2 3">ZYX-F-249</strain>
    </source>
</reference>
<comment type="caution">
    <text evidence="2">The sequence shown here is derived from an EMBL/GenBank/DDBJ whole genome shotgun (WGS) entry which is preliminary data.</text>
</comment>
<organism evidence="2 3">
    <name type="scientific">Microbispora maris</name>
    <dbReference type="NCBI Taxonomy" id="3144104"/>
    <lineage>
        <taxon>Bacteria</taxon>
        <taxon>Bacillati</taxon>
        <taxon>Actinomycetota</taxon>
        <taxon>Actinomycetes</taxon>
        <taxon>Streptosporangiales</taxon>
        <taxon>Streptosporangiaceae</taxon>
        <taxon>Microbispora</taxon>
    </lineage>
</organism>
<feature type="transmembrane region" description="Helical" evidence="1">
    <location>
        <begin position="37"/>
        <end position="59"/>
    </location>
</feature>
<proteinExistence type="predicted"/>